<dbReference type="EMBL" id="QLLL01000011">
    <property type="protein sequence ID" value="RAI98688.1"/>
    <property type="molecule type" value="Genomic_DNA"/>
</dbReference>
<evidence type="ECO:0000313" key="2">
    <source>
        <dbReference type="Proteomes" id="UP000249547"/>
    </source>
</evidence>
<proteinExistence type="predicted"/>
<protein>
    <submittedName>
        <fullName evidence="1">Uncharacterized protein</fullName>
    </submittedName>
</protein>
<name>A0A327Q2P1_9BACT</name>
<dbReference type="AlphaFoldDB" id="A0A327Q2P1"/>
<comment type="caution">
    <text evidence="1">The sequence shown here is derived from an EMBL/GenBank/DDBJ whole genome shotgun (WGS) entry which is preliminary data.</text>
</comment>
<sequence length="55" mass="6687">MQHIKINYRIIVKFNATTRLYYLHSGQLLLNLQKKIIKNDKNWQSHHKYLYGNDA</sequence>
<reference evidence="1 2" key="1">
    <citation type="submission" date="2018-06" db="EMBL/GenBank/DDBJ databases">
        <title>Genomic Encyclopedia of Archaeal and Bacterial Type Strains, Phase II (KMG-II): from individual species to whole genera.</title>
        <authorList>
            <person name="Goeker M."/>
        </authorList>
    </citation>
    <scope>NUCLEOTIDE SEQUENCE [LARGE SCALE GENOMIC DNA]</scope>
    <source>
        <strain evidence="1 2">DSM 23857</strain>
    </source>
</reference>
<evidence type="ECO:0000313" key="1">
    <source>
        <dbReference type="EMBL" id="RAI98688.1"/>
    </source>
</evidence>
<organism evidence="1 2">
    <name type="scientific">Chitinophaga skermanii</name>
    <dbReference type="NCBI Taxonomy" id="331697"/>
    <lineage>
        <taxon>Bacteria</taxon>
        <taxon>Pseudomonadati</taxon>
        <taxon>Bacteroidota</taxon>
        <taxon>Chitinophagia</taxon>
        <taxon>Chitinophagales</taxon>
        <taxon>Chitinophagaceae</taxon>
        <taxon>Chitinophaga</taxon>
    </lineage>
</organism>
<accession>A0A327Q2P1</accession>
<dbReference type="Proteomes" id="UP000249547">
    <property type="component" value="Unassembled WGS sequence"/>
</dbReference>
<keyword evidence="2" id="KW-1185">Reference proteome</keyword>
<gene>
    <name evidence="1" type="ORF">LX64_04673</name>
</gene>